<keyword evidence="4 6" id="KW-1133">Transmembrane helix</keyword>
<dbReference type="EMBL" id="GL983967">
    <property type="protein sequence ID" value="EGR30640.1"/>
    <property type="molecule type" value="Genomic_DNA"/>
</dbReference>
<dbReference type="PANTHER" id="PTHR23511">
    <property type="entry name" value="SYNAPTIC VESICLE GLYCOPROTEIN 2"/>
    <property type="match status" value="1"/>
</dbReference>
<dbReference type="Gene3D" id="1.20.1250.20">
    <property type="entry name" value="MFS general substrate transporter like domains"/>
    <property type="match status" value="2"/>
</dbReference>
<name>G0QVX5_ICHMU</name>
<keyword evidence="2" id="KW-0813">Transport</keyword>
<dbReference type="GeneID" id="14906756"/>
<dbReference type="RefSeq" id="XP_004032227.1">
    <property type="nucleotide sequence ID" value="XM_004032179.1"/>
</dbReference>
<dbReference type="AlphaFoldDB" id="G0QVX5"/>
<feature type="domain" description="Major facilitator superfamily (MFS) profile" evidence="7">
    <location>
        <begin position="35"/>
        <end position="478"/>
    </location>
</feature>
<feature type="transmembrane region" description="Helical" evidence="6">
    <location>
        <begin position="159"/>
        <end position="181"/>
    </location>
</feature>
<evidence type="ECO:0000256" key="6">
    <source>
        <dbReference type="SAM" id="Phobius"/>
    </source>
</evidence>
<feature type="transmembrane region" description="Helical" evidence="6">
    <location>
        <begin position="126"/>
        <end position="147"/>
    </location>
</feature>
<proteinExistence type="predicted"/>
<gene>
    <name evidence="8" type="ORF">IMG5_127440</name>
</gene>
<evidence type="ECO:0000259" key="7">
    <source>
        <dbReference type="PROSITE" id="PS50850"/>
    </source>
</evidence>
<feature type="transmembrane region" description="Helical" evidence="6">
    <location>
        <begin position="290"/>
        <end position="312"/>
    </location>
</feature>
<dbReference type="PANTHER" id="PTHR23511:SF5">
    <property type="entry name" value="MAJOR FACILITATOR-TYPE TRANSPORTER HXNZ-RELATED"/>
    <property type="match status" value="1"/>
</dbReference>
<dbReference type="OrthoDB" id="311967at2759"/>
<dbReference type="eggNOG" id="KOG0253">
    <property type="taxonomic scope" value="Eukaryota"/>
</dbReference>
<reference evidence="8 9" key="1">
    <citation type="submission" date="2011-07" db="EMBL/GenBank/DDBJ databases">
        <authorList>
            <person name="Coyne R."/>
            <person name="Brami D."/>
            <person name="Johnson J."/>
            <person name="Hostetler J."/>
            <person name="Hannick L."/>
            <person name="Clark T."/>
            <person name="Cassidy-Hanley D."/>
            <person name="Inman J."/>
        </authorList>
    </citation>
    <scope>NUCLEOTIDE SEQUENCE [LARGE SCALE GENOMIC DNA]</scope>
    <source>
        <strain evidence="8 9">G5</strain>
    </source>
</reference>
<feature type="transmembrane region" description="Helical" evidence="6">
    <location>
        <begin position="72"/>
        <end position="90"/>
    </location>
</feature>
<organism evidence="8 9">
    <name type="scientific">Ichthyophthirius multifiliis</name>
    <name type="common">White spot disease agent</name>
    <name type="synonym">Ich</name>
    <dbReference type="NCBI Taxonomy" id="5932"/>
    <lineage>
        <taxon>Eukaryota</taxon>
        <taxon>Sar</taxon>
        <taxon>Alveolata</taxon>
        <taxon>Ciliophora</taxon>
        <taxon>Intramacronucleata</taxon>
        <taxon>Oligohymenophorea</taxon>
        <taxon>Hymenostomatida</taxon>
        <taxon>Ophryoglenina</taxon>
        <taxon>Ichthyophthirius</taxon>
    </lineage>
</organism>
<dbReference type="InterPro" id="IPR020846">
    <property type="entry name" value="MFS_dom"/>
</dbReference>
<evidence type="ECO:0000256" key="4">
    <source>
        <dbReference type="ARBA" id="ARBA00022989"/>
    </source>
</evidence>
<keyword evidence="9" id="KW-1185">Reference proteome</keyword>
<feature type="transmembrane region" description="Helical" evidence="6">
    <location>
        <begin position="367"/>
        <end position="383"/>
    </location>
</feature>
<evidence type="ECO:0000313" key="9">
    <source>
        <dbReference type="Proteomes" id="UP000008983"/>
    </source>
</evidence>
<dbReference type="InParanoid" id="G0QVX5"/>
<keyword evidence="8" id="KW-0560">Oxidoreductase</keyword>
<dbReference type="Pfam" id="PF07690">
    <property type="entry name" value="MFS_1"/>
    <property type="match status" value="1"/>
</dbReference>
<dbReference type="PROSITE" id="PS00217">
    <property type="entry name" value="SUGAR_TRANSPORT_2"/>
    <property type="match status" value="1"/>
</dbReference>
<feature type="transmembrane region" description="Helical" evidence="6">
    <location>
        <begin position="193"/>
        <end position="213"/>
    </location>
</feature>
<accession>G0QVX5</accession>
<dbReference type="GO" id="GO:0016491">
    <property type="term" value="F:oxidoreductase activity"/>
    <property type="evidence" value="ECO:0007669"/>
    <property type="project" value="UniProtKB-KW"/>
</dbReference>
<dbReference type="InterPro" id="IPR011701">
    <property type="entry name" value="MFS"/>
</dbReference>
<keyword evidence="3 6" id="KW-0812">Transmembrane</keyword>
<protein>
    <submittedName>
        <fullName evidence="8">Major facilitator superfamily protein, putative</fullName>
        <ecNumber evidence="8">1.6.5.3</ecNumber>
    </submittedName>
</protein>
<evidence type="ECO:0000256" key="1">
    <source>
        <dbReference type="ARBA" id="ARBA00004141"/>
    </source>
</evidence>
<dbReference type="InterPro" id="IPR005829">
    <property type="entry name" value="Sugar_transporter_CS"/>
</dbReference>
<keyword evidence="5 6" id="KW-0472">Membrane</keyword>
<dbReference type="InterPro" id="IPR036259">
    <property type="entry name" value="MFS_trans_sf"/>
</dbReference>
<dbReference type="Proteomes" id="UP000008983">
    <property type="component" value="Unassembled WGS sequence"/>
</dbReference>
<feature type="transmembrane region" description="Helical" evidence="6">
    <location>
        <begin position="389"/>
        <end position="412"/>
    </location>
</feature>
<dbReference type="GO" id="GO:0022857">
    <property type="term" value="F:transmembrane transporter activity"/>
    <property type="evidence" value="ECO:0007669"/>
    <property type="project" value="InterPro"/>
</dbReference>
<dbReference type="SUPFAM" id="SSF103473">
    <property type="entry name" value="MFS general substrate transporter"/>
    <property type="match status" value="1"/>
</dbReference>
<feature type="transmembrane region" description="Helical" evidence="6">
    <location>
        <begin position="38"/>
        <end position="60"/>
    </location>
</feature>
<dbReference type="STRING" id="857967.G0QVX5"/>
<feature type="transmembrane region" description="Helical" evidence="6">
    <location>
        <begin position="456"/>
        <end position="473"/>
    </location>
</feature>
<evidence type="ECO:0000256" key="3">
    <source>
        <dbReference type="ARBA" id="ARBA00022692"/>
    </source>
</evidence>
<feature type="transmembrane region" description="Helical" evidence="6">
    <location>
        <begin position="432"/>
        <end position="450"/>
    </location>
</feature>
<evidence type="ECO:0000256" key="2">
    <source>
        <dbReference type="ARBA" id="ARBA00022448"/>
    </source>
</evidence>
<feature type="transmembrane region" description="Helical" evidence="6">
    <location>
        <begin position="332"/>
        <end position="355"/>
    </location>
</feature>
<dbReference type="PROSITE" id="PS50850">
    <property type="entry name" value="MFS"/>
    <property type="match status" value="1"/>
</dbReference>
<dbReference type="GO" id="GO:0016020">
    <property type="term" value="C:membrane"/>
    <property type="evidence" value="ECO:0007669"/>
    <property type="project" value="UniProtKB-SubCell"/>
</dbReference>
<dbReference type="EC" id="1.6.5.3" evidence="8"/>
<evidence type="ECO:0000313" key="8">
    <source>
        <dbReference type="EMBL" id="EGR30640.1"/>
    </source>
</evidence>
<evidence type="ECO:0000256" key="5">
    <source>
        <dbReference type="ARBA" id="ARBA00023136"/>
    </source>
</evidence>
<sequence length="502" mass="58354">MDQIMNESFFDMHNYSLFDEILENRIGQGKAQYLISSCFYFAQLYEGAEAVVVSFVLPIIKYQWDLSDAQVQTAYSIIFFGWCFGSLACGKMSDVYGRRKTMIWACCLQFITGFLSAFSQDYIQFIILRCLFGFSNGLVCPLTSCYSTEIVPQSKRAKFFVHLSNVFTLGEILVIFLAMILLKNFNEGNWRTLLFLSSIPALISLLLGLKYLIESPRYQLCCTLQNLSRVFINLNYMGKINHNQGFQPLTDHEKQQLLIWSEASYQRQKHKIGSIKQLFKKEYQNLTFKLIVMWFSLSFVYYGITMTFPFIIMNIRNKNMSEDDFEYENKQFDFMGIFLCCFAELPSNILVYFTIDKPAFGRKNSMIYGYFVCTIVCFYIYIFEKNINFMYFFLVGIVKFSINYNFCTIYPFTSEVYETAVRTTGLGLNSGMSRFGGILMPWISFEFFIFGENGPFLAFGIVSAISAIAAFTINHDTRNIILDQYHKEQKKNEIQLQDIIKA</sequence>
<dbReference type="OMA" id="FPMETRA"/>
<feature type="transmembrane region" description="Helical" evidence="6">
    <location>
        <begin position="102"/>
        <end position="120"/>
    </location>
</feature>
<comment type="subcellular location">
    <subcellularLocation>
        <location evidence="1">Membrane</location>
        <topology evidence="1">Multi-pass membrane protein</topology>
    </subcellularLocation>
</comment>